<evidence type="ECO:0000256" key="1">
    <source>
        <dbReference type="SAM" id="Phobius"/>
    </source>
</evidence>
<proteinExistence type="predicted"/>
<name>J7JH73_9GEMI</name>
<reference evidence="2" key="1">
    <citation type="submission" date="2012-06" db="EMBL/GenBank/DDBJ databases">
        <title>Two newly discovered satellites from okra belong to the Gossypium alpha satellite clade: a potential source for genetic diversification of okra and cotton infecting begomoviruses.</title>
        <authorList>
            <person name="Hernandez-Zepeda C."/>
            <person name="Sharma A."/>
            <person name="Suescun-Bolivar L.P."/>
            <person name="Brown J.K."/>
        </authorList>
    </citation>
    <scope>NUCLEOTIDE SEQUENCE</scope>
    <source>
        <strain evidence="2">Okra:Ropar:2010</strain>
    </source>
</reference>
<organism evidence="2">
    <name type="scientific">Bhendi yellow vein mosaic virus</name>
    <dbReference type="NCBI Taxonomy" id="120168"/>
    <lineage>
        <taxon>Viruses</taxon>
        <taxon>Monodnaviria</taxon>
        <taxon>Shotokuvirae</taxon>
        <taxon>Cressdnaviricota</taxon>
        <taxon>Repensiviricetes</taxon>
        <taxon>Geplafuvirales</taxon>
        <taxon>Geminiviridae</taxon>
        <taxon>Begomovirus</taxon>
        <taxon>Begomovirus abelmoschusflavi</taxon>
    </lineage>
</organism>
<sequence>MQTQSLDNAPLAISTCALSLNSKHVGSTIKRVPGYGSRVSLYAICKIFATFVAGLFSRYAWVRVNTGFNLYFTIP</sequence>
<gene>
    <name evidence="2" type="primary">V2</name>
</gene>
<protein>
    <submittedName>
        <fullName evidence="2">V2</fullName>
    </submittedName>
</protein>
<keyword evidence="1" id="KW-1133">Transmembrane helix</keyword>
<dbReference type="EMBL" id="JX181785">
    <property type="protein sequence ID" value="AFQ55282.1"/>
    <property type="molecule type" value="Genomic_DNA"/>
</dbReference>
<accession>J7JH73</accession>
<keyword evidence="1" id="KW-0812">Transmembrane</keyword>
<evidence type="ECO:0000313" key="2">
    <source>
        <dbReference type="EMBL" id="AFQ55282.1"/>
    </source>
</evidence>
<keyword evidence="1" id="KW-0472">Membrane</keyword>
<feature type="transmembrane region" description="Helical" evidence="1">
    <location>
        <begin position="39"/>
        <end position="61"/>
    </location>
</feature>